<dbReference type="Pfam" id="PF13621">
    <property type="entry name" value="Cupin_8"/>
    <property type="match status" value="1"/>
</dbReference>
<dbReference type="GeneID" id="100371584"/>
<evidence type="ECO:0000313" key="6">
    <source>
        <dbReference type="RefSeq" id="XP_006820145.1"/>
    </source>
</evidence>
<dbReference type="PANTHER" id="PTHR12480:SF6">
    <property type="entry name" value="2-OXOGLUTARATE AND IRON-DEPENDENT OXYGENASE JMJD4"/>
    <property type="match status" value="1"/>
</dbReference>
<dbReference type="RefSeq" id="XP_006820145.1">
    <property type="nucleotide sequence ID" value="XM_006820082.1"/>
</dbReference>
<reference evidence="6" key="1">
    <citation type="submission" date="2025-08" db="UniProtKB">
        <authorList>
            <consortium name="RefSeq"/>
        </authorList>
    </citation>
    <scope>IDENTIFICATION</scope>
    <source>
        <tissue evidence="6">Testes</tissue>
    </source>
</reference>
<dbReference type="InterPro" id="IPR041667">
    <property type="entry name" value="Cupin_8"/>
</dbReference>
<evidence type="ECO:0000256" key="2">
    <source>
        <dbReference type="ARBA" id="ARBA00047762"/>
    </source>
</evidence>
<evidence type="ECO:0000256" key="1">
    <source>
        <dbReference type="ARBA" id="ARBA00038068"/>
    </source>
</evidence>
<dbReference type="PROSITE" id="PS51184">
    <property type="entry name" value="JMJC"/>
    <property type="match status" value="1"/>
</dbReference>
<evidence type="ECO:0000313" key="5">
    <source>
        <dbReference type="Proteomes" id="UP000694865"/>
    </source>
</evidence>
<gene>
    <name evidence="6" type="primary">LOC100371584</name>
</gene>
<keyword evidence="5" id="KW-1185">Reference proteome</keyword>
<evidence type="ECO:0000259" key="4">
    <source>
        <dbReference type="PROSITE" id="PS51184"/>
    </source>
</evidence>
<sequence>MDAANLTHDTFLKSSDIDVNDVRKSQVSAIDVITEELHYSQFFVKYMLPNQPCLFGSQVTSCWKSVKDWVTEEGRPNFKFLQDRFGRAVVPVANCAGKHYDSQPKEDMLFTDYIKYWKDYIDSDYSTDRKCLYLKDWHFNREYPGYTAYKTPVYFLSDWLNEFWESREDQIDDYKFVYMGPKGSWTPFHADVFRSYSWSANVCGRKKWLLFPPGQEQNLKDVHGNLAYDVTSPEMHDGTKYPNYDKVSGMLEVIQEAGEVIFVPSGWYHQVINMDDTISINHNWINGCNVDICWDFIQSELKSVEDAIADCRDMDGWHKQCQLILKANSGMDYTDLFTFLHTIAKQRMKNLNTVMATNEEFEHVNFNYHDVFDLNKILNLLKHILKNKDFSEIDYGTLHVNPKDFVASLNHFLHNELTSYL</sequence>
<dbReference type="Proteomes" id="UP000694865">
    <property type="component" value="Unplaced"/>
</dbReference>
<accession>A0ABM0MJF4</accession>
<dbReference type="InterPro" id="IPR003347">
    <property type="entry name" value="JmjC_dom"/>
</dbReference>
<evidence type="ECO:0000256" key="3">
    <source>
        <dbReference type="ARBA" id="ARBA00082904"/>
    </source>
</evidence>
<feature type="domain" description="JmjC" evidence="4">
    <location>
        <begin position="140"/>
        <end position="301"/>
    </location>
</feature>
<proteinExistence type="inferred from homology"/>
<protein>
    <recommendedName>
        <fullName evidence="3">Jumonji domain-containing protein 4</fullName>
    </recommendedName>
</protein>
<comment type="similarity">
    <text evidence="1">Belongs to the JMJD6 family.</text>
</comment>
<dbReference type="InterPro" id="IPR050910">
    <property type="entry name" value="JMJD6_ArgDemeth/LysHydrox"/>
</dbReference>
<dbReference type="SMART" id="SM00558">
    <property type="entry name" value="JmjC"/>
    <property type="match status" value="1"/>
</dbReference>
<comment type="catalytic activity">
    <reaction evidence="2">
        <text>L-lysyl-[protein] + 2-oxoglutarate + O2 = 4-hydroxy-L-lysyl-[protein] + succinate + CO2</text>
        <dbReference type="Rhea" id="RHEA:57156"/>
        <dbReference type="Rhea" id="RHEA-COMP:9752"/>
        <dbReference type="Rhea" id="RHEA-COMP:15084"/>
        <dbReference type="ChEBI" id="CHEBI:15379"/>
        <dbReference type="ChEBI" id="CHEBI:16526"/>
        <dbReference type="ChEBI" id="CHEBI:16810"/>
        <dbReference type="ChEBI" id="CHEBI:29969"/>
        <dbReference type="ChEBI" id="CHEBI:30031"/>
        <dbReference type="ChEBI" id="CHEBI:141495"/>
    </reaction>
</comment>
<dbReference type="Gene3D" id="2.60.120.650">
    <property type="entry name" value="Cupin"/>
    <property type="match status" value="1"/>
</dbReference>
<dbReference type="PANTHER" id="PTHR12480">
    <property type="entry name" value="ARGININE DEMETHYLASE AND LYSYL-HYDROXYLASE JMJD"/>
    <property type="match status" value="1"/>
</dbReference>
<name>A0ABM0MJF4_SACKO</name>
<dbReference type="SUPFAM" id="SSF51197">
    <property type="entry name" value="Clavaminate synthase-like"/>
    <property type="match status" value="1"/>
</dbReference>
<organism evidence="5 6">
    <name type="scientific">Saccoglossus kowalevskii</name>
    <name type="common">Acorn worm</name>
    <dbReference type="NCBI Taxonomy" id="10224"/>
    <lineage>
        <taxon>Eukaryota</taxon>
        <taxon>Metazoa</taxon>
        <taxon>Hemichordata</taxon>
        <taxon>Enteropneusta</taxon>
        <taxon>Harrimaniidae</taxon>
        <taxon>Saccoglossus</taxon>
    </lineage>
</organism>